<feature type="region of interest" description="Disordered" evidence="1">
    <location>
        <begin position="277"/>
        <end position="300"/>
    </location>
</feature>
<dbReference type="Proteomes" id="UP000559256">
    <property type="component" value="Unassembled WGS sequence"/>
</dbReference>
<dbReference type="AlphaFoldDB" id="A0A8H5FU25"/>
<dbReference type="SUPFAM" id="SSF52540">
    <property type="entry name" value="P-loop containing nucleoside triphosphate hydrolases"/>
    <property type="match status" value="1"/>
</dbReference>
<sequence>MILPAVQHIAKHILRHLADHSQRPLFVAVQGPQGSGKSFLTGLVHSYLSDEPHRLRVASLSIDDLYLPHDGLKDLAETHPQNPLWRGRGQPGTHDVALGMELLKSLKSGVKEVEIPRFEKSLFNGEGDRLPLDGSGVVVKPPLDVIIMEGWCNGFYPISREELEKRWNGVWKDVKDSLKMDDGIVGTRENVEEVNDALFSYVDLWSFFDVFVQIKPDSSETSTPYPIVYKWRLEQEHGMKARNGGKGMTDAAVKLFVDRYIPGYVFFGDGISQGYVGGKSEPTGDRSTGGTVPQSEPASPHWLGKSIRLVIDEQREVVEIEHF</sequence>
<gene>
    <name evidence="2" type="ORF">D9758_006779</name>
</gene>
<proteinExistence type="predicted"/>
<reference evidence="2 3" key="1">
    <citation type="journal article" date="2020" name="ISME J.">
        <title>Uncovering the hidden diversity of litter-decomposition mechanisms in mushroom-forming fungi.</title>
        <authorList>
            <person name="Floudas D."/>
            <person name="Bentzer J."/>
            <person name="Ahren D."/>
            <person name="Johansson T."/>
            <person name="Persson P."/>
            <person name="Tunlid A."/>
        </authorList>
    </citation>
    <scope>NUCLEOTIDE SEQUENCE [LARGE SCALE GENOMIC DNA]</scope>
    <source>
        <strain evidence="2 3">CBS 291.85</strain>
    </source>
</reference>
<name>A0A8H5FU25_9AGAR</name>
<comment type="caution">
    <text evidence="2">The sequence shown here is derived from an EMBL/GenBank/DDBJ whole genome shotgun (WGS) entry which is preliminary data.</text>
</comment>
<evidence type="ECO:0000256" key="1">
    <source>
        <dbReference type="SAM" id="MobiDB-lite"/>
    </source>
</evidence>
<accession>A0A8H5FU25</accession>
<evidence type="ECO:0000313" key="3">
    <source>
        <dbReference type="Proteomes" id="UP000559256"/>
    </source>
</evidence>
<dbReference type="InterPro" id="IPR027417">
    <property type="entry name" value="P-loop_NTPase"/>
</dbReference>
<evidence type="ECO:0000313" key="2">
    <source>
        <dbReference type="EMBL" id="KAF5348703.1"/>
    </source>
</evidence>
<evidence type="ECO:0008006" key="4">
    <source>
        <dbReference type="Google" id="ProtNLM"/>
    </source>
</evidence>
<dbReference type="Gene3D" id="3.40.50.300">
    <property type="entry name" value="P-loop containing nucleotide triphosphate hydrolases"/>
    <property type="match status" value="1"/>
</dbReference>
<dbReference type="EMBL" id="JAACJM010000085">
    <property type="protein sequence ID" value="KAF5348703.1"/>
    <property type="molecule type" value="Genomic_DNA"/>
</dbReference>
<feature type="compositionally biased region" description="Polar residues" evidence="1">
    <location>
        <begin position="285"/>
        <end position="297"/>
    </location>
</feature>
<keyword evidence="3" id="KW-1185">Reference proteome</keyword>
<protein>
    <recommendedName>
        <fullName evidence="4">P-loop containing nucleoside triphosphate hydrolase protein</fullName>
    </recommendedName>
</protein>
<dbReference type="PANTHER" id="PTHR10285">
    <property type="entry name" value="URIDINE KINASE"/>
    <property type="match status" value="1"/>
</dbReference>
<dbReference type="OrthoDB" id="347435at2759"/>
<organism evidence="2 3">
    <name type="scientific">Tetrapyrgos nigripes</name>
    <dbReference type="NCBI Taxonomy" id="182062"/>
    <lineage>
        <taxon>Eukaryota</taxon>
        <taxon>Fungi</taxon>
        <taxon>Dikarya</taxon>
        <taxon>Basidiomycota</taxon>
        <taxon>Agaricomycotina</taxon>
        <taxon>Agaricomycetes</taxon>
        <taxon>Agaricomycetidae</taxon>
        <taxon>Agaricales</taxon>
        <taxon>Marasmiineae</taxon>
        <taxon>Marasmiaceae</taxon>
        <taxon>Tetrapyrgos</taxon>
    </lineage>
</organism>